<keyword evidence="4" id="KW-0812">Transmembrane</keyword>
<dbReference type="EMBL" id="LR730159">
    <property type="protein sequence ID" value="VWP02373.1"/>
    <property type="molecule type" value="Genomic_DNA"/>
</dbReference>
<evidence type="ECO:0000256" key="2">
    <source>
        <dbReference type="ARBA" id="ARBA00006375"/>
    </source>
</evidence>
<dbReference type="AlphaFoldDB" id="A0A5K1K7J7"/>
<evidence type="ECO:0000256" key="1">
    <source>
        <dbReference type="ARBA" id="ARBA00004225"/>
    </source>
</evidence>
<reference evidence="9" key="1">
    <citation type="submission" date="2019-10" db="EMBL/GenBank/DDBJ databases">
        <authorList>
            <person name="Nor Muhammad N."/>
        </authorList>
    </citation>
    <scope>NUCLEOTIDE SEQUENCE</scope>
</reference>
<dbReference type="InterPro" id="IPR049563">
    <property type="entry name" value="TXTP-like"/>
</dbReference>
<comment type="similarity">
    <text evidence="2">Belongs to the mitochondrial carrier (TC 2.A.29) family.</text>
</comment>
<keyword evidence="7" id="KW-0496">Mitochondrion</keyword>
<accession>A0A5K1K7J7</accession>
<keyword evidence="5" id="KW-0677">Repeat</keyword>
<dbReference type="PANTHER" id="PTHR45788">
    <property type="entry name" value="SUCCINATE/FUMARATE MITOCHONDRIAL TRANSPORTER-RELATED"/>
    <property type="match status" value="1"/>
</dbReference>
<dbReference type="GO" id="GO:0071913">
    <property type="term" value="F:citrate secondary active transmembrane transporter activity"/>
    <property type="evidence" value="ECO:0007669"/>
    <property type="project" value="TreeGrafter"/>
</dbReference>
<keyword evidence="8" id="KW-0472">Membrane</keyword>
<sequence>MSKKENPMHSLIAGTTAGAVEASVLFLLPTFCPFLTERASPLTFYGHGMAGCMALVIGNAVKAGVRFVSYDHFKHALADAEGKVSPPRSLLAGLGAGMMEAIFAVTPSETIK</sequence>
<comment type="subcellular location">
    <subcellularLocation>
        <location evidence="1">Mitochondrion membrane</location>
        <topology evidence="1">Multi-pass membrane protein</topology>
    </subcellularLocation>
</comment>
<dbReference type="InterPro" id="IPR023395">
    <property type="entry name" value="MCP_dom_sf"/>
</dbReference>
<dbReference type="Gene3D" id="1.50.40.10">
    <property type="entry name" value="Mitochondrial carrier domain"/>
    <property type="match status" value="1"/>
</dbReference>
<keyword evidence="6" id="KW-1133">Transmembrane helix</keyword>
<keyword evidence="3" id="KW-0813">Transport</keyword>
<evidence type="ECO:0000256" key="7">
    <source>
        <dbReference type="ARBA" id="ARBA00023128"/>
    </source>
</evidence>
<dbReference type="SUPFAM" id="SSF103506">
    <property type="entry name" value="Mitochondrial carrier"/>
    <property type="match status" value="1"/>
</dbReference>
<evidence type="ECO:0000313" key="9">
    <source>
        <dbReference type="EMBL" id="VWP02373.1"/>
    </source>
</evidence>
<evidence type="ECO:0000256" key="8">
    <source>
        <dbReference type="ARBA" id="ARBA00023136"/>
    </source>
</evidence>
<proteinExistence type="inferred from homology"/>
<evidence type="ECO:0000256" key="4">
    <source>
        <dbReference type="ARBA" id="ARBA00022692"/>
    </source>
</evidence>
<evidence type="ECO:0000256" key="5">
    <source>
        <dbReference type="ARBA" id="ARBA00022737"/>
    </source>
</evidence>
<evidence type="ECO:0000256" key="3">
    <source>
        <dbReference type="ARBA" id="ARBA00022448"/>
    </source>
</evidence>
<evidence type="ECO:0000256" key="6">
    <source>
        <dbReference type="ARBA" id="ARBA00022989"/>
    </source>
</evidence>
<dbReference type="GO" id="GO:0031966">
    <property type="term" value="C:mitochondrial membrane"/>
    <property type="evidence" value="ECO:0007669"/>
    <property type="project" value="UniProtKB-SubCell"/>
</dbReference>
<dbReference type="GO" id="GO:0006843">
    <property type="term" value="P:mitochondrial citrate transmembrane transport"/>
    <property type="evidence" value="ECO:0007669"/>
    <property type="project" value="TreeGrafter"/>
</dbReference>
<protein>
    <submittedName>
        <fullName evidence="9">Cell surface hydrophobicity-associated protein</fullName>
    </submittedName>
</protein>
<dbReference type="PANTHER" id="PTHR45788:SF4">
    <property type="entry name" value="TRICARBOXYLATE TRANSPORT PROTEIN, MITOCHONDRIAL"/>
    <property type="match status" value="1"/>
</dbReference>
<gene>
    <name evidence="9" type="primary">Q7Z8E8</name>
</gene>
<organism evidence="9">
    <name type="scientific">Ganoderma boninense</name>
    <dbReference type="NCBI Taxonomy" id="34458"/>
    <lineage>
        <taxon>Eukaryota</taxon>
        <taxon>Fungi</taxon>
        <taxon>Dikarya</taxon>
        <taxon>Basidiomycota</taxon>
        <taxon>Agaricomycotina</taxon>
        <taxon>Agaricomycetes</taxon>
        <taxon>Polyporales</taxon>
        <taxon>Polyporaceae</taxon>
        <taxon>Ganoderma</taxon>
    </lineage>
</organism>
<name>A0A5K1K7J7_9APHY</name>